<accession>A0ACC6R806</accession>
<evidence type="ECO:0000313" key="2">
    <source>
        <dbReference type="Proteomes" id="UP001374952"/>
    </source>
</evidence>
<proteinExistence type="predicted"/>
<reference evidence="1" key="1">
    <citation type="submission" date="2024-02" db="EMBL/GenBank/DDBJ databases">
        <title>Bacteria isolated from the canopy kelp, Nereocystis luetkeana.</title>
        <authorList>
            <person name="Pfister C.A."/>
            <person name="Younker I.T."/>
            <person name="Light S.H."/>
        </authorList>
    </citation>
    <scope>NUCLEOTIDE SEQUENCE</scope>
    <source>
        <strain evidence="1">TN.2.01</strain>
    </source>
</reference>
<comment type="caution">
    <text evidence="1">The sequence shown here is derived from an EMBL/GenBank/DDBJ whole genome shotgun (WGS) entry which is preliminary data.</text>
</comment>
<name>A0ACC6R806_9GAMM</name>
<protein>
    <submittedName>
        <fullName evidence="1">Site-specific integrase</fullName>
    </submittedName>
</protein>
<keyword evidence="2" id="KW-1185">Reference proteome</keyword>
<organism evidence="1 2">
    <name type="scientific">Pseudoalteromonas undina</name>
    <dbReference type="NCBI Taxonomy" id="43660"/>
    <lineage>
        <taxon>Bacteria</taxon>
        <taxon>Pseudomonadati</taxon>
        <taxon>Pseudomonadota</taxon>
        <taxon>Gammaproteobacteria</taxon>
        <taxon>Alteromonadales</taxon>
        <taxon>Pseudoalteromonadaceae</taxon>
        <taxon>Pseudoalteromonas</taxon>
    </lineage>
</organism>
<evidence type="ECO:0000313" key="1">
    <source>
        <dbReference type="EMBL" id="MEL0605777.1"/>
    </source>
</evidence>
<dbReference type="Proteomes" id="UP001374952">
    <property type="component" value="Unassembled WGS sequence"/>
</dbReference>
<sequence>MTKVVVAKNPNLSFLTVGKKSAFDDSVPLPLIIRKNGQFDWDANDYLTHYAGGARTYNIKPLATTVSKKAYSLNLFCDFLETSNTELNYINDDTLYRYVENLKNRCITDATIISHVRTALRYIVHLNARYAQWHLATDEIRNGTTYQVHFSTQKYRHGRFEKDYLSHRCLDGLIHIKTEAEFIRDHEYLKWLDAINVTAIHPEADDFLVARWRAMGTLMEITGSRISEVNQITKKMIKNAATNMLDPSAKHIVRDVKIAKGKYKGKSRNVRVTKEDLQIILIYLNKVEERFPDIKHDGLFVDAKSGKKLKQSYLKNYARKVINNSPYAQELRHIVNHSFRHRYITLHIAKAISKLSKQGSFSNILSVAAEACRKLTMHASDKTLAHYVHLASEINEYKNLDEENSEFMSSHIRSRIAKIVNISDRLESNLIDRSDALALLLSEINELKKLNITTFN</sequence>
<dbReference type="EMBL" id="JBAKAX010000022">
    <property type="protein sequence ID" value="MEL0605777.1"/>
    <property type="molecule type" value="Genomic_DNA"/>
</dbReference>
<gene>
    <name evidence="1" type="ORF">V6250_16515</name>
</gene>